<evidence type="ECO:0000313" key="3">
    <source>
        <dbReference type="Proteomes" id="UP000000345"/>
    </source>
</evidence>
<dbReference type="GeneID" id="9704450"/>
<accession>D9PVT9</accession>
<sequence length="611" mass="64545">MIKHLYVIAAIAALLILSGTASAADIYVNPTGGSDDNDGLSWAAAKATIGNATLSAASGDRIWLADGEYRGVRNRNVVIDRNLTITGQSTTGTVIDCEYLGRAFSVQQGVSFTLRNLTVKRGNENHGGAILNQGNLTVEGCRFLENMGYRGGAIYSLGNIHITSATFHDNSASETGGALHVAGYQPSDSAVVIDSSFTSNDAKYGGAVATDYTRPINVLLRGSTFSGNTAWYGGGFLADNANATVEGCTFEENVASAHGGAIRNNYGNLTVRRSTFTDNSAGFAGGGISNVRAALANITESTFTGNLAETWSQGSAVLSYFTIALVNFCRILNNPGADVFCEDGPQVDARFNWWGSNTPDFTELTAGDVAATPWIVLTLVANPSTVTVGGTSLIRADLLHDSAGTLHATSVPYTGVVGFETTYGTITDALMSGGVASSTVRNLNAPGVAVVSAVLDNQVVNTQVTVRPAPPAGITINQLVAAAVNVRNHYLRYRKLPASVTIASKRYSMAQFLDLLARATVQLNSGNQNPLRPRAVGYAGSTGIWRSGKLSRPAYVSVAVSIRNFINSQGRAPRYASTVYGRVSFAGLVYRYSEVLRFYGNRGRLPNYLII</sequence>
<dbReference type="Proteomes" id="UP000000345">
    <property type="component" value="Chromosome"/>
</dbReference>
<dbReference type="InterPro" id="IPR012334">
    <property type="entry name" value="Pectin_lyas_fold"/>
</dbReference>
<proteinExistence type="predicted"/>
<reference evidence="2 3" key="2">
    <citation type="journal article" date="2010" name="J. Bacteriol.">
        <title>Complete genome sequence of Methanothermobacter marburgensis, a methanoarchaeon model organism.</title>
        <authorList>
            <person name="Liesegang H."/>
            <person name="Kaster A.K."/>
            <person name="Wiezer A."/>
            <person name="Goenrich M."/>
            <person name="Wollherr A."/>
            <person name="Seedorf H."/>
            <person name="Gottschalk G."/>
            <person name="Thauer R.K."/>
        </authorList>
    </citation>
    <scope>NUCLEOTIDE SEQUENCE [LARGE SCALE GENOMIC DNA]</scope>
    <source>
        <strain evidence="3">ATCC BAA-927 / DSM 2133 / JCM 14651 / NBRC 100331 / OCM 82 / Marburg</strain>
    </source>
</reference>
<feature type="domain" description="Right handed beta helix" evidence="1">
    <location>
        <begin position="190"/>
        <end position="306"/>
    </location>
</feature>
<dbReference type="InterPro" id="IPR011050">
    <property type="entry name" value="Pectin_lyase_fold/virulence"/>
</dbReference>
<dbReference type="GeneID" id="77399521"/>
<dbReference type="Gene3D" id="2.160.20.10">
    <property type="entry name" value="Single-stranded right-handed beta-helix, Pectin lyase-like"/>
    <property type="match status" value="1"/>
</dbReference>
<gene>
    <name evidence="2" type="ordered locus">MTBMA_c07420</name>
</gene>
<dbReference type="KEGG" id="mmg:MTBMA_c07420"/>
<name>D9PVT9_METTM</name>
<dbReference type="SUPFAM" id="SSF51126">
    <property type="entry name" value="Pectin lyase-like"/>
    <property type="match status" value="1"/>
</dbReference>
<evidence type="ECO:0000313" key="2">
    <source>
        <dbReference type="EMBL" id="ADL58337.1"/>
    </source>
</evidence>
<dbReference type="PANTHER" id="PTHR11319:SF35">
    <property type="entry name" value="OUTER MEMBRANE PROTEIN PMPC-RELATED"/>
    <property type="match status" value="1"/>
</dbReference>
<dbReference type="EMBL" id="CP001710">
    <property type="protein sequence ID" value="ADL58337.1"/>
    <property type="molecule type" value="Genomic_DNA"/>
</dbReference>
<dbReference type="Pfam" id="PF13229">
    <property type="entry name" value="Beta_helix"/>
    <property type="match status" value="1"/>
</dbReference>
<dbReference type="RefSeq" id="WP_013295561.1">
    <property type="nucleotide sequence ID" value="NC_014408.1"/>
</dbReference>
<protein>
    <submittedName>
        <fullName evidence="2">Predicted pseudomurein-binding protein</fullName>
    </submittedName>
</protein>
<dbReference type="InterPro" id="IPR039448">
    <property type="entry name" value="Beta_helix"/>
</dbReference>
<dbReference type="HOGENOM" id="CLU_016039_0_0_2"/>
<evidence type="ECO:0000259" key="1">
    <source>
        <dbReference type="Pfam" id="PF13229"/>
    </source>
</evidence>
<reference key="1">
    <citation type="submission" date="2009-08" db="EMBL/GenBank/DDBJ databases">
        <title>The genome sequence of Methanothermobacter marburgensis.</title>
        <authorList>
            <person name="Kaster A."/>
            <person name="Seedorf H."/>
            <person name="Goenrich M."/>
            <person name="Wiezer A."/>
            <person name="Liesegang H."/>
            <person name="Thauer R."/>
            <person name="Gottschalk G."/>
        </authorList>
    </citation>
    <scope>NUCLEOTIDE SEQUENCE</scope>
    <source>
        <strain>Marburg</strain>
    </source>
</reference>
<keyword evidence="3" id="KW-1185">Reference proteome</keyword>
<dbReference type="PANTHER" id="PTHR11319">
    <property type="entry name" value="G PROTEIN-COUPLED RECEPTOR-RELATED"/>
    <property type="match status" value="1"/>
</dbReference>
<dbReference type="STRING" id="79929.MTBMA_c07420"/>
<dbReference type="AlphaFoldDB" id="D9PVT9"/>
<dbReference type="PaxDb" id="79929-MTBMA_c07420"/>
<dbReference type="OrthoDB" id="78475at2157"/>
<organism evidence="2 3">
    <name type="scientific">Methanothermobacter marburgensis (strain ATCC BAA-927 / DSM 2133 / JCM 14651 / NBRC 100331 / OCM 82 / Marburg)</name>
    <name type="common">Methanobacterium thermoautotrophicum</name>
    <dbReference type="NCBI Taxonomy" id="79929"/>
    <lineage>
        <taxon>Archaea</taxon>
        <taxon>Methanobacteriati</taxon>
        <taxon>Methanobacteriota</taxon>
        <taxon>Methanomada group</taxon>
        <taxon>Methanobacteria</taxon>
        <taxon>Methanobacteriales</taxon>
        <taxon>Methanobacteriaceae</taxon>
        <taxon>Methanothermobacter</taxon>
    </lineage>
</organism>